<dbReference type="AlphaFoldDB" id="B0RTQ0"/>
<gene>
    <name evidence="1" type="ORF">XCCB100_2454</name>
</gene>
<dbReference type="EMBL" id="AM920689">
    <property type="protein sequence ID" value="CAP51814.1"/>
    <property type="molecule type" value="Genomic_DNA"/>
</dbReference>
<accession>B0RTQ0</accession>
<evidence type="ECO:0000313" key="1">
    <source>
        <dbReference type="EMBL" id="CAP51814.1"/>
    </source>
</evidence>
<protein>
    <submittedName>
        <fullName evidence="1">Uncharacterized protein</fullName>
    </submittedName>
</protein>
<organism evidence="1 2">
    <name type="scientific">Xanthomonas campestris pv. campestris (strain B100)</name>
    <dbReference type="NCBI Taxonomy" id="509169"/>
    <lineage>
        <taxon>Bacteria</taxon>
        <taxon>Pseudomonadati</taxon>
        <taxon>Pseudomonadota</taxon>
        <taxon>Gammaproteobacteria</taxon>
        <taxon>Lysobacterales</taxon>
        <taxon>Lysobacteraceae</taxon>
        <taxon>Xanthomonas</taxon>
    </lineage>
</organism>
<name>B0RTQ0_XANCB</name>
<evidence type="ECO:0000313" key="2">
    <source>
        <dbReference type="Proteomes" id="UP000001188"/>
    </source>
</evidence>
<sequence length="54" mass="6174">MTATRSPRILAANDHRSRGGGCILFRYSYPPEGLPFRGVRPPISHLEVRHAFRR</sequence>
<dbReference type="HOGENOM" id="CLU_3049353_0_0_6"/>
<proteinExistence type="predicted"/>
<reference evidence="1 2" key="1">
    <citation type="journal article" date="2008" name="J. Biotechnol.">
        <title>The genome of Xanthomonas campestris pv. campestris B100 and its use for the reconstruction of metabolic pathways involved in xanthan biosynthesis.</title>
        <authorList>
            <person name="Vorholter F.J."/>
            <person name="Schneiker S."/>
            <person name="Goesmann A."/>
            <person name="Krause L."/>
            <person name="Bekel T."/>
            <person name="Kaiser O."/>
            <person name="Linke B."/>
            <person name="Patschkowski T."/>
            <person name="Ruckert C."/>
            <person name="Schmid J."/>
            <person name="Sidhu V.K."/>
            <person name="Sieber V."/>
            <person name="Tauch A."/>
            <person name="Watt S.A."/>
            <person name="Weisshaar B."/>
            <person name="Becker A."/>
            <person name="Niehaus K."/>
            <person name="Puhler A."/>
        </authorList>
    </citation>
    <scope>NUCLEOTIDE SEQUENCE [LARGE SCALE GENOMIC DNA]</scope>
    <source>
        <strain evidence="1 2">B100</strain>
    </source>
</reference>
<dbReference type="KEGG" id="xca:xcc-b100_2454"/>
<dbReference type="Proteomes" id="UP000001188">
    <property type="component" value="Chromosome"/>
</dbReference>